<accession>A0ABV6M020</accession>
<keyword evidence="2" id="KW-1185">Reference proteome</keyword>
<reference evidence="1 2" key="1">
    <citation type="submission" date="2024-09" db="EMBL/GenBank/DDBJ databases">
        <authorList>
            <person name="Sun Q."/>
            <person name="Mori K."/>
        </authorList>
    </citation>
    <scope>NUCLEOTIDE SEQUENCE [LARGE SCALE GENOMIC DNA]</scope>
    <source>
        <strain evidence="1 2">TBRC 3947</strain>
    </source>
</reference>
<evidence type="ECO:0000313" key="1">
    <source>
        <dbReference type="EMBL" id="MFC0527848.1"/>
    </source>
</evidence>
<dbReference type="EMBL" id="JBHLUH010000010">
    <property type="protein sequence ID" value="MFC0527848.1"/>
    <property type="molecule type" value="Genomic_DNA"/>
</dbReference>
<proteinExistence type="predicted"/>
<gene>
    <name evidence="1" type="ORF">ACFFIA_09255</name>
</gene>
<organism evidence="1 2">
    <name type="scientific">Phytohabitans kaempferiae</name>
    <dbReference type="NCBI Taxonomy" id="1620943"/>
    <lineage>
        <taxon>Bacteria</taxon>
        <taxon>Bacillati</taxon>
        <taxon>Actinomycetota</taxon>
        <taxon>Actinomycetes</taxon>
        <taxon>Micromonosporales</taxon>
        <taxon>Micromonosporaceae</taxon>
    </lineage>
</organism>
<sequence length="91" mass="9731">MEPLGVILLADNGERRDPALDAFARWWDGVADDDERAMIKAAVAGSYQIPLNLAERLSQAGAVVSMPAGGGPARDPRLPDAYADYAISHPR</sequence>
<name>A0ABV6M020_9ACTN</name>
<protein>
    <submittedName>
        <fullName evidence="1">Uncharacterized protein</fullName>
    </submittedName>
</protein>
<evidence type="ECO:0000313" key="2">
    <source>
        <dbReference type="Proteomes" id="UP001589867"/>
    </source>
</evidence>
<dbReference type="Proteomes" id="UP001589867">
    <property type="component" value="Unassembled WGS sequence"/>
</dbReference>
<comment type="caution">
    <text evidence="1">The sequence shown here is derived from an EMBL/GenBank/DDBJ whole genome shotgun (WGS) entry which is preliminary data.</text>
</comment>